<accession>A0A4E0RMT7</accession>
<evidence type="ECO:0000313" key="2">
    <source>
        <dbReference type="EMBL" id="THD28121.1"/>
    </source>
</evidence>
<sequence length="102" mass="10733">MYTSSVLFITLCLVVVSAQPGRNFDCGCQGLGNGRPCGGVNRGPCMIVKKKASKLVGNKLQNQVGDITDVQVGQTCSCDQAWDCLDCARGCPICCPPCPDTC</sequence>
<dbReference type="AlphaFoldDB" id="A0A4E0RMT7"/>
<feature type="chain" id="PRO_5020030201" evidence="1">
    <location>
        <begin position="19"/>
        <end position="102"/>
    </location>
</feature>
<name>A0A4E0RMT7_FASHE</name>
<gene>
    <name evidence="2" type="ORF">D915_001047</name>
</gene>
<keyword evidence="1" id="KW-0732">Signal</keyword>
<dbReference type="EMBL" id="JXXN02000233">
    <property type="protein sequence ID" value="THD28121.1"/>
    <property type="molecule type" value="Genomic_DNA"/>
</dbReference>
<evidence type="ECO:0000256" key="1">
    <source>
        <dbReference type="SAM" id="SignalP"/>
    </source>
</evidence>
<feature type="signal peptide" evidence="1">
    <location>
        <begin position="1"/>
        <end position="18"/>
    </location>
</feature>
<organism evidence="2 3">
    <name type="scientific">Fasciola hepatica</name>
    <name type="common">Liver fluke</name>
    <dbReference type="NCBI Taxonomy" id="6192"/>
    <lineage>
        <taxon>Eukaryota</taxon>
        <taxon>Metazoa</taxon>
        <taxon>Spiralia</taxon>
        <taxon>Lophotrochozoa</taxon>
        <taxon>Platyhelminthes</taxon>
        <taxon>Trematoda</taxon>
        <taxon>Digenea</taxon>
        <taxon>Plagiorchiida</taxon>
        <taxon>Echinostomata</taxon>
        <taxon>Echinostomatoidea</taxon>
        <taxon>Fasciolidae</taxon>
        <taxon>Fasciola</taxon>
    </lineage>
</organism>
<evidence type="ECO:0000313" key="3">
    <source>
        <dbReference type="Proteomes" id="UP000230066"/>
    </source>
</evidence>
<dbReference type="Proteomes" id="UP000230066">
    <property type="component" value="Unassembled WGS sequence"/>
</dbReference>
<protein>
    <submittedName>
        <fullName evidence="2">Uncharacterized protein</fullName>
    </submittedName>
</protein>
<comment type="caution">
    <text evidence="2">The sequence shown here is derived from an EMBL/GenBank/DDBJ whole genome shotgun (WGS) entry which is preliminary data.</text>
</comment>
<keyword evidence="3" id="KW-1185">Reference proteome</keyword>
<reference evidence="2" key="1">
    <citation type="submission" date="2019-03" db="EMBL/GenBank/DDBJ databases">
        <title>Improved annotation for the trematode Fasciola hepatica.</title>
        <authorList>
            <person name="Choi Y.-J."/>
            <person name="Martin J."/>
            <person name="Mitreva M."/>
        </authorList>
    </citation>
    <scope>NUCLEOTIDE SEQUENCE [LARGE SCALE GENOMIC DNA]</scope>
</reference>
<proteinExistence type="predicted"/>